<keyword evidence="1" id="KW-0472">Membrane</keyword>
<gene>
    <name evidence="2" type="ORF">PoB_002520500</name>
</gene>
<reference evidence="2 3" key="1">
    <citation type="journal article" date="2021" name="Elife">
        <title>Chloroplast acquisition without the gene transfer in kleptoplastic sea slugs, Plakobranchus ocellatus.</title>
        <authorList>
            <person name="Maeda T."/>
            <person name="Takahashi S."/>
            <person name="Yoshida T."/>
            <person name="Shimamura S."/>
            <person name="Takaki Y."/>
            <person name="Nagai Y."/>
            <person name="Toyoda A."/>
            <person name="Suzuki Y."/>
            <person name="Arimoto A."/>
            <person name="Ishii H."/>
            <person name="Satoh N."/>
            <person name="Nishiyama T."/>
            <person name="Hasebe M."/>
            <person name="Maruyama T."/>
            <person name="Minagawa J."/>
            <person name="Obokata J."/>
            <person name="Shigenobu S."/>
        </authorList>
    </citation>
    <scope>NUCLEOTIDE SEQUENCE [LARGE SCALE GENOMIC DNA]</scope>
</reference>
<dbReference type="Proteomes" id="UP000735302">
    <property type="component" value="Unassembled WGS sequence"/>
</dbReference>
<sequence length="155" mass="16906">MTVRIRNSPDIYSGYPFLLCPPPPPHYGFYHLMVKGSIITPLSYTSTTAAIPTLIIVIVIVVLSIHFIIIIILIIPLIPEHCYLDHHYALKSSPTITISEAVRVHVHQTKPPSTLSVHGCSNTIASTQSFRSVCPAAADYRSPTGLCPSGQSLDC</sequence>
<evidence type="ECO:0000313" key="3">
    <source>
        <dbReference type="Proteomes" id="UP000735302"/>
    </source>
</evidence>
<protein>
    <submittedName>
        <fullName evidence="2">Uncharacterized protein</fullName>
    </submittedName>
</protein>
<comment type="caution">
    <text evidence="2">The sequence shown here is derived from an EMBL/GenBank/DDBJ whole genome shotgun (WGS) entry which is preliminary data.</text>
</comment>
<organism evidence="2 3">
    <name type="scientific">Plakobranchus ocellatus</name>
    <dbReference type="NCBI Taxonomy" id="259542"/>
    <lineage>
        <taxon>Eukaryota</taxon>
        <taxon>Metazoa</taxon>
        <taxon>Spiralia</taxon>
        <taxon>Lophotrochozoa</taxon>
        <taxon>Mollusca</taxon>
        <taxon>Gastropoda</taxon>
        <taxon>Heterobranchia</taxon>
        <taxon>Euthyneura</taxon>
        <taxon>Panpulmonata</taxon>
        <taxon>Sacoglossa</taxon>
        <taxon>Placobranchoidea</taxon>
        <taxon>Plakobranchidae</taxon>
        <taxon>Plakobranchus</taxon>
    </lineage>
</organism>
<accession>A0AAV3ZU78</accession>
<name>A0AAV3ZU78_9GAST</name>
<dbReference type="AlphaFoldDB" id="A0AAV3ZU78"/>
<dbReference type="EMBL" id="BLXT01002861">
    <property type="protein sequence ID" value="GFN98699.1"/>
    <property type="molecule type" value="Genomic_DNA"/>
</dbReference>
<keyword evidence="1" id="KW-0812">Transmembrane</keyword>
<proteinExistence type="predicted"/>
<evidence type="ECO:0000313" key="2">
    <source>
        <dbReference type="EMBL" id="GFN98699.1"/>
    </source>
</evidence>
<evidence type="ECO:0000256" key="1">
    <source>
        <dbReference type="SAM" id="Phobius"/>
    </source>
</evidence>
<feature type="transmembrane region" description="Helical" evidence="1">
    <location>
        <begin position="50"/>
        <end position="78"/>
    </location>
</feature>
<keyword evidence="1" id="KW-1133">Transmembrane helix</keyword>
<keyword evidence="3" id="KW-1185">Reference proteome</keyword>